<dbReference type="EC" id="2.4.1.290" evidence="3"/>
<dbReference type="InterPro" id="IPR001296">
    <property type="entry name" value="Glyco_trans_1"/>
</dbReference>
<dbReference type="PANTHER" id="PTHR12526:SF638">
    <property type="entry name" value="SPORE COAT PROTEIN SA"/>
    <property type="match status" value="1"/>
</dbReference>
<dbReference type="SUPFAM" id="SSF53756">
    <property type="entry name" value="UDP-Glycosyltransferase/glycogen phosphorylase"/>
    <property type="match status" value="1"/>
</dbReference>
<dbReference type="RefSeq" id="WP_171993627.1">
    <property type="nucleotide sequence ID" value="NZ_CP012542.1"/>
</dbReference>
<organism evidence="3 4">
    <name type="scientific">Campylobacter mucosalis CCUG 21559</name>
    <dbReference type="NCBI Taxonomy" id="1032067"/>
    <lineage>
        <taxon>Bacteria</taxon>
        <taxon>Pseudomonadati</taxon>
        <taxon>Campylobacterota</taxon>
        <taxon>Epsilonproteobacteria</taxon>
        <taxon>Campylobacterales</taxon>
        <taxon>Campylobacteraceae</taxon>
        <taxon>Campylobacter</taxon>
    </lineage>
</organism>
<protein>
    <submittedName>
        <fullName evidence="3">N, N'-diacetylbacillosaminyl-diphospho-undecaprenol alpha-1,3-N-acetylgalactosaminyltransferase</fullName>
        <ecNumber evidence="3">2.4.1.290</ecNumber>
    </submittedName>
</protein>
<dbReference type="CDD" id="cd03808">
    <property type="entry name" value="GT4_CapM-like"/>
    <property type="match status" value="1"/>
</dbReference>
<proteinExistence type="predicted"/>
<evidence type="ECO:0000259" key="1">
    <source>
        <dbReference type="Pfam" id="PF00534"/>
    </source>
</evidence>
<feature type="domain" description="Glycosyltransferase subfamily 4-like N-terminal" evidence="2">
    <location>
        <begin position="4"/>
        <end position="142"/>
    </location>
</feature>
<dbReference type="Pfam" id="PF13477">
    <property type="entry name" value="Glyco_trans_4_2"/>
    <property type="match status" value="1"/>
</dbReference>
<evidence type="ECO:0000313" key="3">
    <source>
        <dbReference type="EMBL" id="QCD44519.1"/>
    </source>
</evidence>
<dbReference type="Gene3D" id="3.40.50.2000">
    <property type="entry name" value="Glycogen Phosphorylase B"/>
    <property type="match status" value="2"/>
</dbReference>
<keyword evidence="4" id="KW-1185">Reference proteome</keyword>
<dbReference type="InterPro" id="IPR028098">
    <property type="entry name" value="Glyco_trans_4-like_N"/>
</dbReference>
<feature type="domain" description="Glycosyl transferase family 1" evidence="1">
    <location>
        <begin position="193"/>
        <end position="347"/>
    </location>
</feature>
<dbReference type="AlphaFoldDB" id="A0A6G5QFY9"/>
<reference evidence="3 4" key="1">
    <citation type="submission" date="2016-07" db="EMBL/GenBank/DDBJ databases">
        <title>Comparative genomics of the Campylobacter concisus group.</title>
        <authorList>
            <person name="Miller W.G."/>
            <person name="Yee E."/>
            <person name="Chapman M.H."/>
            <person name="Huynh S."/>
            <person name="Bono J.L."/>
            <person name="On S.L.W."/>
            <person name="StLeger J."/>
            <person name="Foster G."/>
            <person name="Parker C.T."/>
        </authorList>
    </citation>
    <scope>NUCLEOTIDE SEQUENCE [LARGE SCALE GENOMIC DNA]</scope>
    <source>
        <strain evidence="3 4">CCUG 21559</strain>
    </source>
</reference>
<name>A0A6G5QFY9_9BACT</name>
<dbReference type="Pfam" id="PF00534">
    <property type="entry name" value="Glycos_transf_1"/>
    <property type="match status" value="1"/>
</dbReference>
<dbReference type="PANTHER" id="PTHR12526">
    <property type="entry name" value="GLYCOSYLTRANSFERASE"/>
    <property type="match status" value="1"/>
</dbReference>
<keyword evidence="3" id="KW-0328">Glycosyltransferase</keyword>
<gene>
    <name evidence="3" type="primary">pglA</name>
    <name evidence="3" type="ORF">CMUC_0722</name>
</gene>
<dbReference type="EMBL" id="CP012542">
    <property type="protein sequence ID" value="QCD44519.1"/>
    <property type="molecule type" value="Genomic_DNA"/>
</dbReference>
<dbReference type="Proteomes" id="UP000503264">
    <property type="component" value="Chromosome"/>
</dbReference>
<accession>A0A6G5QFY9</accession>
<keyword evidence="3" id="KW-0808">Transferase</keyword>
<evidence type="ECO:0000259" key="2">
    <source>
        <dbReference type="Pfam" id="PF13477"/>
    </source>
</evidence>
<sequence length="371" mass="41593">MARIGFLSHADMSIYFFRSPIMRALRDLGHEVFAICPDGAFVSRLKSEFNVVTYELDRASLNPLVVLKNTAKLAEILKGLNLDLLQTSAHKSNIFGTFAAKKAGIRHVINLVEGLGSFYIDDDLKSRAVRGVLEILYKKALNMSDGCIFVNESDPAYFLRQNLIKSEKIFKVKSVGVNTQNFNPDTTKKADLGDKKVVLMIGRAMWHKGVREFYDAASILKERTDCEFVYVGEGFDGNKSTADLAFLKGGNVRYLGARDDIAELLKASFMLVLPSYKEGYPRTILEAMSMKRAVVASNVTGCNEAVTHGFNGLLCEVKNPLDLAKKIEILLNDENLTQKLGQNGREWALREFDECEIAKKYVEIYRNFIDV</sequence>
<dbReference type="GO" id="GO:0102335">
    <property type="term" value="F:N,N'-diacetylbacillosaminyl-diphospho-undecaprenol alpha-1,3-N-acetylgalactosaminyltransferase activity"/>
    <property type="evidence" value="ECO:0007669"/>
    <property type="project" value="UniProtKB-EC"/>
</dbReference>
<evidence type="ECO:0000313" key="4">
    <source>
        <dbReference type="Proteomes" id="UP000503264"/>
    </source>
</evidence>